<evidence type="ECO:0000313" key="3">
    <source>
        <dbReference type="EMBL" id="CAA9314507.1"/>
    </source>
</evidence>
<dbReference type="AlphaFoldDB" id="A0A6J4KTI3"/>
<protein>
    <submittedName>
        <fullName evidence="3">Membrane protein, putative</fullName>
    </submittedName>
</protein>
<feature type="transmembrane region" description="Helical" evidence="1">
    <location>
        <begin position="129"/>
        <end position="160"/>
    </location>
</feature>
<dbReference type="InterPro" id="IPR012429">
    <property type="entry name" value="HGSNAT_cat"/>
</dbReference>
<accession>A0A6J4KTI3</accession>
<feature type="transmembrane region" description="Helical" evidence="1">
    <location>
        <begin position="99"/>
        <end position="117"/>
    </location>
</feature>
<evidence type="ECO:0000259" key="2">
    <source>
        <dbReference type="Pfam" id="PF07786"/>
    </source>
</evidence>
<keyword evidence="1" id="KW-0812">Transmembrane</keyword>
<feature type="transmembrane region" description="Helical" evidence="1">
    <location>
        <begin position="195"/>
        <end position="223"/>
    </location>
</feature>
<keyword evidence="1" id="KW-1133">Transmembrane helix</keyword>
<sequence>MVPWIMESTRPRVDAVDLLRGVVMVLMLLDHTREFVHRDAPLFDAANLSRTTTALFLTRWVTHFCAPIFVFLAGTGAALQRSRGKTPAELSRFLVTRGMWLVVLEFTVVRLGIAFDLDYGPFPGMMQVIWAIGVAMILLAAFVQLPTWAAGSAGVGIIALHNLLDVWQVQGWAGPGTPAPDAAAATWMVLHQPGFIVVLGAPMLVAYPLLPWIGVMLAGYALGSAYTWEPGTRQRFLVGLGAAMVVAFLVLRATNLYGNPAPWARQASAAFTVLSFINTSKYPPSLLFLLMTLGPALLALAWLERTPRGAAGRVLTTFGRVPLFYYVLQWFVAHGMGLGLSLAAGKPAGHLFGFPGGTPPAPGGGFGLGVTYLAWIAGIAITYPLCRRFAAVKQRRKQWWLSYL</sequence>
<organism evidence="3">
    <name type="scientific">uncultured Gemmatimonadota bacterium</name>
    <dbReference type="NCBI Taxonomy" id="203437"/>
    <lineage>
        <taxon>Bacteria</taxon>
        <taxon>Pseudomonadati</taxon>
        <taxon>Gemmatimonadota</taxon>
        <taxon>environmental samples</taxon>
    </lineage>
</organism>
<feature type="transmembrane region" description="Helical" evidence="1">
    <location>
        <begin position="285"/>
        <end position="303"/>
    </location>
</feature>
<feature type="transmembrane region" description="Helical" evidence="1">
    <location>
        <begin position="235"/>
        <end position="253"/>
    </location>
</feature>
<name>A0A6J4KTI3_9BACT</name>
<dbReference type="EMBL" id="CADCTW010000081">
    <property type="protein sequence ID" value="CAA9314507.1"/>
    <property type="molecule type" value="Genomic_DNA"/>
</dbReference>
<feature type="transmembrane region" description="Helical" evidence="1">
    <location>
        <begin position="323"/>
        <end position="344"/>
    </location>
</feature>
<dbReference type="PANTHER" id="PTHR40407">
    <property type="entry name" value="MEMBRANE PROTEIN-LIKE PROTEIN"/>
    <property type="match status" value="1"/>
</dbReference>
<gene>
    <name evidence="3" type="ORF">AVDCRST_MAG68-1481</name>
</gene>
<feature type="transmembrane region" description="Helical" evidence="1">
    <location>
        <begin position="60"/>
        <end position="79"/>
    </location>
</feature>
<evidence type="ECO:0000256" key="1">
    <source>
        <dbReference type="SAM" id="Phobius"/>
    </source>
</evidence>
<keyword evidence="1" id="KW-0472">Membrane</keyword>
<feature type="domain" description="Heparan-alpha-glucosaminide N-acetyltransferase catalytic" evidence="2">
    <location>
        <begin position="12"/>
        <end position="234"/>
    </location>
</feature>
<feature type="transmembrane region" description="Helical" evidence="1">
    <location>
        <begin position="364"/>
        <end position="386"/>
    </location>
</feature>
<dbReference type="Pfam" id="PF07786">
    <property type="entry name" value="HGSNAT_cat"/>
    <property type="match status" value="1"/>
</dbReference>
<reference evidence="3" key="1">
    <citation type="submission" date="2020-02" db="EMBL/GenBank/DDBJ databases">
        <authorList>
            <person name="Meier V. D."/>
        </authorList>
    </citation>
    <scope>NUCLEOTIDE SEQUENCE</scope>
    <source>
        <strain evidence="3">AVDCRST_MAG68</strain>
    </source>
</reference>
<proteinExistence type="predicted"/>
<dbReference type="PANTHER" id="PTHR40407:SF1">
    <property type="entry name" value="HEPARAN-ALPHA-GLUCOSAMINIDE N-ACETYLTRANSFERASE CATALYTIC DOMAIN-CONTAINING PROTEIN"/>
    <property type="match status" value="1"/>
</dbReference>